<sequence>MLRARRVVKCLSDTLPKRCYAERKRGKEKGNDEENEQRLKEDPQLTEAQCDYLRTPPRKWRKKQSPLQYEQEKHLADNFAQYWQLAYNKYYKEAFFKTKLQIRACESLPEELRREAFKVDYSCFPVEMCLPIYHLPMQPGYELPLQPYRSEL</sequence>
<dbReference type="AlphaFoldDB" id="A0AAW2ZLB7"/>
<evidence type="ECO:0000313" key="2">
    <source>
        <dbReference type="EMBL" id="KAL0489773.1"/>
    </source>
</evidence>
<protein>
    <submittedName>
        <fullName evidence="2">Uncharacterized protein</fullName>
    </submittedName>
</protein>
<feature type="region of interest" description="Disordered" evidence="1">
    <location>
        <begin position="22"/>
        <end position="43"/>
    </location>
</feature>
<proteinExistence type="predicted"/>
<comment type="caution">
    <text evidence="2">The sequence shown here is derived from an EMBL/GenBank/DDBJ whole genome shotgun (WGS) entry which is preliminary data.</text>
</comment>
<dbReference type="Proteomes" id="UP001431209">
    <property type="component" value="Unassembled WGS sequence"/>
</dbReference>
<evidence type="ECO:0000313" key="3">
    <source>
        <dbReference type="Proteomes" id="UP001431209"/>
    </source>
</evidence>
<evidence type="ECO:0000256" key="1">
    <source>
        <dbReference type="SAM" id="MobiDB-lite"/>
    </source>
</evidence>
<name>A0AAW2ZLB7_9EUKA</name>
<keyword evidence="3" id="KW-1185">Reference proteome</keyword>
<organism evidence="2 3">
    <name type="scientific">Acrasis kona</name>
    <dbReference type="NCBI Taxonomy" id="1008807"/>
    <lineage>
        <taxon>Eukaryota</taxon>
        <taxon>Discoba</taxon>
        <taxon>Heterolobosea</taxon>
        <taxon>Tetramitia</taxon>
        <taxon>Eutetramitia</taxon>
        <taxon>Acrasidae</taxon>
        <taxon>Acrasis</taxon>
    </lineage>
</organism>
<accession>A0AAW2ZLB7</accession>
<gene>
    <name evidence="2" type="ORF">AKO1_003935</name>
</gene>
<dbReference type="EMBL" id="JAOPGA020001602">
    <property type="protein sequence ID" value="KAL0489773.1"/>
    <property type="molecule type" value="Genomic_DNA"/>
</dbReference>
<reference evidence="2 3" key="1">
    <citation type="submission" date="2024-03" db="EMBL/GenBank/DDBJ databases">
        <title>The Acrasis kona genome and developmental transcriptomes reveal deep origins of eukaryotic multicellular pathways.</title>
        <authorList>
            <person name="Sheikh S."/>
            <person name="Fu C.-J."/>
            <person name="Brown M.W."/>
            <person name="Baldauf S.L."/>
        </authorList>
    </citation>
    <scope>NUCLEOTIDE SEQUENCE [LARGE SCALE GENOMIC DNA]</scope>
    <source>
        <strain evidence="2 3">ATCC MYA-3509</strain>
    </source>
</reference>